<gene>
    <name evidence="3" type="ORF">L227DRAFT_591200</name>
</gene>
<feature type="region of interest" description="Disordered" evidence="2">
    <location>
        <begin position="390"/>
        <end position="553"/>
    </location>
</feature>
<evidence type="ECO:0000256" key="1">
    <source>
        <dbReference type="SAM" id="Coils"/>
    </source>
</evidence>
<protein>
    <recommendedName>
        <fullName evidence="5">Sphingolipid long chain base-responsive protein LSP1</fullName>
    </recommendedName>
</protein>
<feature type="compositionally biased region" description="Basic and acidic residues" evidence="2">
    <location>
        <begin position="533"/>
        <end position="543"/>
    </location>
</feature>
<accession>A0A5C2SUH8</accession>
<reference evidence="3" key="1">
    <citation type="journal article" date="2018" name="Genome Biol. Evol.">
        <title>Genomics and development of Lentinus tigrinus, a white-rot wood-decaying mushroom with dimorphic fruiting bodies.</title>
        <authorList>
            <person name="Wu B."/>
            <person name="Xu Z."/>
            <person name="Knudson A."/>
            <person name="Carlson A."/>
            <person name="Chen N."/>
            <person name="Kovaka S."/>
            <person name="LaButti K."/>
            <person name="Lipzen A."/>
            <person name="Pennachio C."/>
            <person name="Riley R."/>
            <person name="Schakwitz W."/>
            <person name="Umezawa K."/>
            <person name="Ohm R.A."/>
            <person name="Grigoriev I.V."/>
            <person name="Nagy L.G."/>
            <person name="Gibbons J."/>
            <person name="Hibbett D."/>
        </authorList>
    </citation>
    <scope>NUCLEOTIDE SEQUENCE [LARGE SCALE GENOMIC DNA]</scope>
    <source>
        <strain evidence="3">ALCF2SS1-6</strain>
    </source>
</reference>
<dbReference type="InterPro" id="IPR028245">
    <property type="entry name" value="PIL1/LSP1"/>
</dbReference>
<evidence type="ECO:0000256" key="2">
    <source>
        <dbReference type="SAM" id="MobiDB-lite"/>
    </source>
</evidence>
<sequence>MQGLFSSLADKAQSALGRTGTGGQGEGASGQSGSGGILKSHAFESIHHQLRSFQQQYSSSTTPVQKIITSQKGIALDFDSVSRDSHANSKEMYMWGQAEDEDLKDVTDRLAWMHYVEGSLAATLAKELDASRAPFKALRDAESGLSGRRNIRANLENQIARIEYDQRHGMEQKLAELKRQLRKAEEDDEPLEKEVVLLQRKAVKESERMRWAAIREYAEKLSLVAQAGVAAIPALPDVPSSKIQPYTGHQLTASIRTTLQQALDHWQPGDTTLILHEPTAADLNRSDTRSFGETHARELARINSADPHAKASIPITPPPTHDHPPQAPSHNSNGPPSSSVPAPTVSPIVTAVGSTSVNKASPPPPGAASPPLNPAVLNQAPAPIPIKAASPAPIVAPDPTEPDVKVPTVTPTVAETGVPKSAGPDGPGPASGSLKNIQHTSPVMTVAPAPVSATKPLPESIPGYAGATSTHHESAEEEKKRLEREERDRVLREGGSTSTEDPKYESAEEEKKRLEREERERLLAAGGTTNPDTHPDGRQHPDGDSELPPYQEF</sequence>
<dbReference type="Proteomes" id="UP000313359">
    <property type="component" value="Unassembled WGS sequence"/>
</dbReference>
<dbReference type="AlphaFoldDB" id="A0A5C2SUH8"/>
<dbReference type="EMBL" id="ML122253">
    <property type="protein sequence ID" value="RPD64926.1"/>
    <property type="molecule type" value="Genomic_DNA"/>
</dbReference>
<dbReference type="OrthoDB" id="5599269at2759"/>
<feature type="coiled-coil region" evidence="1">
    <location>
        <begin position="167"/>
        <end position="194"/>
    </location>
</feature>
<dbReference type="InterPro" id="IPR027267">
    <property type="entry name" value="AH/BAR_dom_sf"/>
</dbReference>
<feature type="compositionally biased region" description="Low complexity" evidence="2">
    <location>
        <begin position="405"/>
        <end position="433"/>
    </location>
</feature>
<dbReference type="PANTHER" id="PTHR31962:SF1">
    <property type="entry name" value="SPHINGOLIPID LONG CHAIN BASE-RESPONSIVE PROTEIN PIL1"/>
    <property type="match status" value="1"/>
</dbReference>
<feature type="compositionally biased region" description="Pro residues" evidence="2">
    <location>
        <begin position="361"/>
        <end position="373"/>
    </location>
</feature>
<keyword evidence="1" id="KW-0175">Coiled coil</keyword>
<dbReference type="Gene3D" id="1.20.1270.60">
    <property type="entry name" value="Arfaptin homology (AH) domain/BAR domain"/>
    <property type="match status" value="1"/>
</dbReference>
<feature type="region of interest" description="Disordered" evidence="2">
    <location>
        <begin position="301"/>
        <end position="376"/>
    </location>
</feature>
<dbReference type="GO" id="GO:0008289">
    <property type="term" value="F:lipid binding"/>
    <property type="evidence" value="ECO:0007669"/>
    <property type="project" value="TreeGrafter"/>
</dbReference>
<dbReference type="GO" id="GO:0006897">
    <property type="term" value="P:endocytosis"/>
    <property type="evidence" value="ECO:0007669"/>
    <property type="project" value="TreeGrafter"/>
</dbReference>
<dbReference type="GO" id="GO:0005886">
    <property type="term" value="C:plasma membrane"/>
    <property type="evidence" value="ECO:0007669"/>
    <property type="project" value="TreeGrafter"/>
</dbReference>
<feature type="compositionally biased region" description="Low complexity" evidence="2">
    <location>
        <begin position="328"/>
        <end position="352"/>
    </location>
</feature>
<feature type="compositionally biased region" description="Basic and acidic residues" evidence="2">
    <location>
        <begin position="470"/>
        <end position="492"/>
    </location>
</feature>
<feature type="region of interest" description="Disordered" evidence="2">
    <location>
        <begin position="15"/>
        <end position="36"/>
    </location>
</feature>
<name>A0A5C2SUH8_9APHY</name>
<dbReference type="PANTHER" id="PTHR31962">
    <property type="entry name" value="SPHINGOLIPID LONG CHAIN BASE-RESPONSIVE PROTEIN PIL1"/>
    <property type="match status" value="1"/>
</dbReference>
<evidence type="ECO:0000313" key="4">
    <source>
        <dbReference type="Proteomes" id="UP000313359"/>
    </source>
</evidence>
<keyword evidence="4" id="KW-1185">Reference proteome</keyword>
<feature type="compositionally biased region" description="Gly residues" evidence="2">
    <location>
        <begin position="19"/>
        <end position="36"/>
    </location>
</feature>
<dbReference type="GO" id="GO:0070941">
    <property type="term" value="P:eisosome assembly"/>
    <property type="evidence" value="ECO:0007669"/>
    <property type="project" value="TreeGrafter"/>
</dbReference>
<dbReference type="GO" id="GO:0036286">
    <property type="term" value="C:eisosome filament"/>
    <property type="evidence" value="ECO:0007669"/>
    <property type="project" value="TreeGrafter"/>
</dbReference>
<feature type="compositionally biased region" description="Basic and acidic residues" evidence="2">
    <location>
        <begin position="500"/>
        <end position="522"/>
    </location>
</feature>
<organism evidence="3 4">
    <name type="scientific">Lentinus tigrinus ALCF2SS1-6</name>
    <dbReference type="NCBI Taxonomy" id="1328759"/>
    <lineage>
        <taxon>Eukaryota</taxon>
        <taxon>Fungi</taxon>
        <taxon>Dikarya</taxon>
        <taxon>Basidiomycota</taxon>
        <taxon>Agaricomycotina</taxon>
        <taxon>Agaricomycetes</taxon>
        <taxon>Polyporales</taxon>
        <taxon>Polyporaceae</taxon>
        <taxon>Lentinus</taxon>
    </lineage>
</organism>
<proteinExistence type="predicted"/>
<dbReference type="STRING" id="1328759.A0A5C2SUH8"/>
<feature type="compositionally biased region" description="Polar residues" evidence="2">
    <location>
        <begin position="434"/>
        <end position="443"/>
    </location>
</feature>
<evidence type="ECO:0008006" key="5">
    <source>
        <dbReference type="Google" id="ProtNLM"/>
    </source>
</evidence>
<dbReference type="Pfam" id="PF13805">
    <property type="entry name" value="Pil1"/>
    <property type="match status" value="1"/>
</dbReference>
<evidence type="ECO:0000313" key="3">
    <source>
        <dbReference type="EMBL" id="RPD64926.1"/>
    </source>
</evidence>